<evidence type="ECO:0000313" key="3">
    <source>
        <dbReference type="Proteomes" id="UP000789759"/>
    </source>
</evidence>
<organism evidence="2 3">
    <name type="scientific">Cetraspora pellucida</name>
    <dbReference type="NCBI Taxonomy" id="1433469"/>
    <lineage>
        <taxon>Eukaryota</taxon>
        <taxon>Fungi</taxon>
        <taxon>Fungi incertae sedis</taxon>
        <taxon>Mucoromycota</taxon>
        <taxon>Glomeromycotina</taxon>
        <taxon>Glomeromycetes</taxon>
        <taxon>Diversisporales</taxon>
        <taxon>Gigasporaceae</taxon>
        <taxon>Cetraspora</taxon>
    </lineage>
</organism>
<feature type="non-terminal residue" evidence="2">
    <location>
        <position position="92"/>
    </location>
</feature>
<proteinExistence type="predicted"/>
<evidence type="ECO:0000313" key="2">
    <source>
        <dbReference type="EMBL" id="CAG8637760.1"/>
    </source>
</evidence>
<gene>
    <name evidence="2" type="ORF">CPELLU_LOCUS8704</name>
</gene>
<keyword evidence="3" id="KW-1185">Reference proteome</keyword>
<feature type="compositionally biased region" description="Polar residues" evidence="1">
    <location>
        <begin position="40"/>
        <end position="49"/>
    </location>
</feature>
<evidence type="ECO:0000256" key="1">
    <source>
        <dbReference type="SAM" id="MobiDB-lite"/>
    </source>
</evidence>
<feature type="region of interest" description="Disordered" evidence="1">
    <location>
        <begin position="39"/>
        <end position="59"/>
    </location>
</feature>
<dbReference type="Proteomes" id="UP000789759">
    <property type="component" value="Unassembled WGS sequence"/>
</dbReference>
<reference evidence="2" key="1">
    <citation type="submission" date="2021-06" db="EMBL/GenBank/DDBJ databases">
        <authorList>
            <person name="Kallberg Y."/>
            <person name="Tangrot J."/>
            <person name="Rosling A."/>
        </authorList>
    </citation>
    <scope>NUCLEOTIDE SEQUENCE</scope>
    <source>
        <strain evidence="2">FL966</strain>
    </source>
</reference>
<dbReference type="EMBL" id="CAJVQA010006282">
    <property type="protein sequence ID" value="CAG8637760.1"/>
    <property type="molecule type" value="Genomic_DNA"/>
</dbReference>
<name>A0A9N9GVP7_9GLOM</name>
<accession>A0A9N9GVP7</accession>
<sequence length="92" mass="9839">FAAEAVEEAVAELVLPDTFVEGWFLMSSDPAGWNLKLRTPEQSKANPNDTDGKNLPYKRGDLVGVAPGYTSKAGRGGVLAPVPQRNILSRKG</sequence>
<dbReference type="AlphaFoldDB" id="A0A9N9GVP7"/>
<protein>
    <submittedName>
        <fullName evidence="2">16361_t:CDS:1</fullName>
    </submittedName>
</protein>
<comment type="caution">
    <text evidence="2">The sequence shown here is derived from an EMBL/GenBank/DDBJ whole genome shotgun (WGS) entry which is preliminary data.</text>
</comment>